<name>A0A8J3YZL6_9ACTN</name>
<dbReference type="Proteomes" id="UP000612585">
    <property type="component" value="Unassembled WGS sequence"/>
</dbReference>
<dbReference type="EMBL" id="BOPG01000007">
    <property type="protein sequence ID" value="GIJ53497.1"/>
    <property type="molecule type" value="Genomic_DNA"/>
</dbReference>
<evidence type="ECO:0000313" key="2">
    <source>
        <dbReference type="EMBL" id="GIJ53497.1"/>
    </source>
</evidence>
<reference evidence="2" key="1">
    <citation type="submission" date="2021-01" db="EMBL/GenBank/DDBJ databases">
        <title>Whole genome shotgun sequence of Virgisporangium aurantiacum NBRC 16421.</title>
        <authorList>
            <person name="Komaki H."/>
            <person name="Tamura T."/>
        </authorList>
    </citation>
    <scope>NUCLEOTIDE SEQUENCE</scope>
    <source>
        <strain evidence="2">NBRC 16421</strain>
    </source>
</reference>
<keyword evidence="3" id="KW-1185">Reference proteome</keyword>
<feature type="transmembrane region" description="Helical" evidence="1">
    <location>
        <begin position="5"/>
        <end position="26"/>
    </location>
</feature>
<dbReference type="RefSeq" id="WP_203987811.1">
    <property type="nucleotide sequence ID" value="NZ_BOPG01000007.1"/>
</dbReference>
<protein>
    <submittedName>
        <fullName evidence="2">Uncharacterized protein</fullName>
    </submittedName>
</protein>
<organism evidence="2 3">
    <name type="scientific">Virgisporangium aurantiacum</name>
    <dbReference type="NCBI Taxonomy" id="175570"/>
    <lineage>
        <taxon>Bacteria</taxon>
        <taxon>Bacillati</taxon>
        <taxon>Actinomycetota</taxon>
        <taxon>Actinomycetes</taxon>
        <taxon>Micromonosporales</taxon>
        <taxon>Micromonosporaceae</taxon>
        <taxon>Virgisporangium</taxon>
    </lineage>
</organism>
<evidence type="ECO:0000313" key="3">
    <source>
        <dbReference type="Proteomes" id="UP000612585"/>
    </source>
</evidence>
<feature type="transmembrane region" description="Helical" evidence="1">
    <location>
        <begin position="72"/>
        <end position="91"/>
    </location>
</feature>
<feature type="transmembrane region" description="Helical" evidence="1">
    <location>
        <begin position="38"/>
        <end position="60"/>
    </location>
</feature>
<dbReference type="AlphaFoldDB" id="A0A8J3YZL6"/>
<sequence>MRERWLPVGVLAVVMFAINVVGRVVAKVWGDGDDDREIRVGLIALAAIGVVVFVAAIRWVRRHPMPRVWADLLFAAGAACAASVFIGPLLVGEQPFAEGAGLFFRQIWWYAGITLVAGFLGALVVMTMGKDWKSQAWKRYADRVGAKPRKVVRR</sequence>
<comment type="caution">
    <text evidence="2">The sequence shown here is derived from an EMBL/GenBank/DDBJ whole genome shotgun (WGS) entry which is preliminary data.</text>
</comment>
<keyword evidence="1" id="KW-0812">Transmembrane</keyword>
<accession>A0A8J3YZL6</accession>
<proteinExistence type="predicted"/>
<gene>
    <name evidence="2" type="ORF">Vau01_010130</name>
</gene>
<keyword evidence="1" id="KW-1133">Transmembrane helix</keyword>
<feature type="transmembrane region" description="Helical" evidence="1">
    <location>
        <begin position="107"/>
        <end position="129"/>
    </location>
</feature>
<evidence type="ECO:0000256" key="1">
    <source>
        <dbReference type="SAM" id="Phobius"/>
    </source>
</evidence>
<keyword evidence="1" id="KW-0472">Membrane</keyword>